<dbReference type="Proteomes" id="UP000031637">
    <property type="component" value="Chromosome"/>
</dbReference>
<feature type="transmembrane region" description="Helical" evidence="7">
    <location>
        <begin position="21"/>
        <end position="42"/>
    </location>
</feature>
<comment type="subcellular location">
    <subcellularLocation>
        <location evidence="1">Cell membrane</location>
        <topology evidence="1">Multi-pass membrane protein</topology>
    </subcellularLocation>
</comment>
<evidence type="ECO:0000256" key="7">
    <source>
        <dbReference type="SAM" id="Phobius"/>
    </source>
</evidence>
<feature type="transmembrane region" description="Helical" evidence="7">
    <location>
        <begin position="332"/>
        <end position="356"/>
    </location>
</feature>
<dbReference type="PANTHER" id="PTHR30572">
    <property type="entry name" value="MEMBRANE COMPONENT OF TRANSPORTER-RELATED"/>
    <property type="match status" value="1"/>
</dbReference>
<name>W0SI68_9PROT</name>
<evidence type="ECO:0000313" key="10">
    <source>
        <dbReference type="EMBL" id="BAO30512.1"/>
    </source>
</evidence>
<dbReference type="InterPro" id="IPR003838">
    <property type="entry name" value="ABC3_permease_C"/>
</dbReference>
<feature type="domain" description="ABC3 transporter permease C-terminal" evidence="8">
    <location>
        <begin position="292"/>
        <end position="402"/>
    </location>
</feature>
<dbReference type="GO" id="GO:0022857">
    <property type="term" value="F:transmembrane transporter activity"/>
    <property type="evidence" value="ECO:0007669"/>
    <property type="project" value="TreeGrafter"/>
</dbReference>
<evidence type="ECO:0000256" key="2">
    <source>
        <dbReference type="ARBA" id="ARBA00022475"/>
    </source>
</evidence>
<feature type="transmembrane region" description="Helical" evidence="7">
    <location>
        <begin position="287"/>
        <end position="312"/>
    </location>
</feature>
<evidence type="ECO:0000256" key="5">
    <source>
        <dbReference type="ARBA" id="ARBA00023136"/>
    </source>
</evidence>
<evidence type="ECO:0000256" key="4">
    <source>
        <dbReference type="ARBA" id="ARBA00022989"/>
    </source>
</evidence>
<dbReference type="PANTHER" id="PTHR30572:SF4">
    <property type="entry name" value="ABC TRANSPORTER PERMEASE YTRF"/>
    <property type="match status" value="1"/>
</dbReference>
<keyword evidence="3 7" id="KW-0812">Transmembrane</keyword>
<proteinExistence type="inferred from homology"/>
<dbReference type="InterPro" id="IPR025857">
    <property type="entry name" value="MacB_PCD"/>
</dbReference>
<dbReference type="EMBL" id="AP012547">
    <property type="protein sequence ID" value="BAO30512.1"/>
    <property type="molecule type" value="Genomic_DNA"/>
</dbReference>
<keyword evidence="5 7" id="KW-0472">Membrane</keyword>
<dbReference type="Pfam" id="PF02687">
    <property type="entry name" value="FtsX"/>
    <property type="match status" value="1"/>
</dbReference>
<dbReference type="OrthoDB" id="4814201at2"/>
<gene>
    <name evidence="10" type="ORF">SUTH_02733</name>
</gene>
<feature type="domain" description="MacB-like periplasmic core" evidence="9">
    <location>
        <begin position="21"/>
        <end position="250"/>
    </location>
</feature>
<feature type="transmembrane region" description="Helical" evidence="7">
    <location>
        <begin position="376"/>
        <end position="394"/>
    </location>
</feature>
<dbReference type="HOGENOM" id="CLU_000604_8_0_4"/>
<dbReference type="KEGG" id="shd:SUTH_02733"/>
<evidence type="ECO:0000313" key="11">
    <source>
        <dbReference type="Proteomes" id="UP000031637"/>
    </source>
</evidence>
<dbReference type="AlphaFoldDB" id="W0SI68"/>
<dbReference type="Pfam" id="PF12704">
    <property type="entry name" value="MacB_PCD"/>
    <property type="match status" value="1"/>
</dbReference>
<evidence type="ECO:0000256" key="1">
    <source>
        <dbReference type="ARBA" id="ARBA00004651"/>
    </source>
</evidence>
<evidence type="ECO:0000259" key="8">
    <source>
        <dbReference type="Pfam" id="PF02687"/>
    </source>
</evidence>
<accession>W0SI68</accession>
<keyword evidence="4 7" id="KW-1133">Transmembrane helix</keyword>
<comment type="similarity">
    <text evidence="6">Belongs to the ABC-4 integral membrane protein family.</text>
</comment>
<keyword evidence="11" id="KW-1185">Reference proteome</keyword>
<reference evidence="10 11" key="1">
    <citation type="journal article" date="2014" name="Syst. Appl. Microbiol.">
        <title>Complete genomes of freshwater sulfur oxidizers Sulfuricella denitrificans skB26 and Sulfuritalea hydrogenivorans sk43H: genetic insights into the sulfur oxidation pathway of betaproteobacteria.</title>
        <authorList>
            <person name="Watanabe T."/>
            <person name="Kojima H."/>
            <person name="Fukui M."/>
        </authorList>
    </citation>
    <scope>NUCLEOTIDE SEQUENCE [LARGE SCALE GENOMIC DNA]</scope>
    <source>
        <strain evidence="10">DSM22779</strain>
    </source>
</reference>
<protein>
    <submittedName>
        <fullName evidence="10">Export ABC transporter permease</fullName>
    </submittedName>
</protein>
<evidence type="ECO:0000259" key="9">
    <source>
        <dbReference type="Pfam" id="PF12704"/>
    </source>
</evidence>
<keyword evidence="2" id="KW-1003">Cell membrane</keyword>
<dbReference type="STRING" id="1223802.SUTH_02733"/>
<dbReference type="RefSeq" id="WP_041099971.1">
    <property type="nucleotide sequence ID" value="NZ_AP012547.1"/>
</dbReference>
<organism evidence="10 11">
    <name type="scientific">Sulfuritalea hydrogenivorans sk43H</name>
    <dbReference type="NCBI Taxonomy" id="1223802"/>
    <lineage>
        <taxon>Bacteria</taxon>
        <taxon>Pseudomonadati</taxon>
        <taxon>Pseudomonadota</taxon>
        <taxon>Betaproteobacteria</taxon>
        <taxon>Nitrosomonadales</taxon>
        <taxon>Sterolibacteriaceae</taxon>
        <taxon>Sulfuritalea</taxon>
    </lineage>
</organism>
<evidence type="ECO:0000256" key="6">
    <source>
        <dbReference type="ARBA" id="ARBA00038076"/>
    </source>
</evidence>
<sequence length="411" mass="43747">MNFAATLRIALLALRINKLRSALTMLGIIIGVAAVIVMIAVGNGAQARVEDQIRSLGSNIIMVLSGSMTSGGARGGSGSQPTITEDDAYALNREIDEIQAAAPSLRGTGQVVVSNTNWSTVFYGTSPEYLEVREWAVVEGRRFEQAEINGAGKVALLGQTVAKNLFGEASPIDQVVRINKVPLTIIGLLDRKGQNMMGQDQDDIILMPISTARKRVLGSSRFAAGRNVGSIMVKVKDGANMTEAEARMRELLRQRHRLQSGQDDDFYVRNLSEILQAQEASSKVMSLLLAAVASVSLLVGGIGIMNIMLVSVTERTREIGLRMAVGARSRDILTQFLVEAVTLSLIGGAVGILLGVGGATAIAELAGWRTELSGSSIVLAAGFAGAIGIFFGYYPAKKASRLLPIEALRYE</sequence>
<dbReference type="GO" id="GO:0005886">
    <property type="term" value="C:plasma membrane"/>
    <property type="evidence" value="ECO:0007669"/>
    <property type="project" value="UniProtKB-SubCell"/>
</dbReference>
<dbReference type="InterPro" id="IPR050250">
    <property type="entry name" value="Macrolide_Exporter_MacB"/>
</dbReference>
<evidence type="ECO:0000256" key="3">
    <source>
        <dbReference type="ARBA" id="ARBA00022692"/>
    </source>
</evidence>